<evidence type="ECO:0000313" key="3">
    <source>
        <dbReference type="EMBL" id="GAA3061854.1"/>
    </source>
</evidence>
<keyword evidence="1" id="KW-0812">Transmembrane</keyword>
<feature type="transmembrane region" description="Helical" evidence="1">
    <location>
        <begin position="79"/>
        <end position="100"/>
    </location>
</feature>
<sequence>MKYFPVAASALLSAIALVAGSWAGTAALTVVVCAICVILALGWPQLMGVTARRSLSSVILLAGIVAALGAAIVNEVESLFFWSSVALAFGVMAVFVIQVLRGTGRPHRLESTLGASAGVVISTTAAGWVAGLRYPAELVGLADGEDALGVLAVPGLALFEDWALLDVTGAGGELSVVGLAGISLAVSVLMACLPVRDAVALPLVLLGGFAGSLSTALLWGELTLLFSGLLGLVAGALIAAMRRFLIIQGAPAATLSAMAVGAAPIAGMGALVYFTERLLFV</sequence>
<feature type="transmembrane region" description="Helical" evidence="1">
    <location>
        <begin position="252"/>
        <end position="274"/>
    </location>
</feature>
<keyword evidence="1" id="KW-1133">Transmembrane helix</keyword>
<feature type="transmembrane region" description="Helical" evidence="1">
    <location>
        <begin position="55"/>
        <end position="73"/>
    </location>
</feature>
<feature type="signal peptide" evidence="2">
    <location>
        <begin position="1"/>
        <end position="23"/>
    </location>
</feature>
<evidence type="ECO:0000256" key="1">
    <source>
        <dbReference type="SAM" id="Phobius"/>
    </source>
</evidence>
<feature type="transmembrane region" description="Helical" evidence="1">
    <location>
        <begin position="174"/>
        <end position="193"/>
    </location>
</feature>
<gene>
    <name evidence="3" type="ORF">GCM10010529_14160</name>
</gene>
<keyword evidence="4" id="KW-1185">Reference proteome</keyword>
<name>A0ABP6LUW2_9MICC</name>
<dbReference type="Proteomes" id="UP001500236">
    <property type="component" value="Unassembled WGS sequence"/>
</dbReference>
<feature type="transmembrane region" description="Helical" evidence="1">
    <location>
        <begin position="26"/>
        <end position="43"/>
    </location>
</feature>
<protein>
    <submittedName>
        <fullName evidence="3">Uncharacterized protein</fullName>
    </submittedName>
</protein>
<dbReference type="RefSeq" id="WP_344684380.1">
    <property type="nucleotide sequence ID" value="NZ_BAAAVT010000007.1"/>
</dbReference>
<evidence type="ECO:0000313" key="4">
    <source>
        <dbReference type="Proteomes" id="UP001500236"/>
    </source>
</evidence>
<feature type="chain" id="PRO_5046026823" evidence="2">
    <location>
        <begin position="24"/>
        <end position="281"/>
    </location>
</feature>
<organism evidence="3 4">
    <name type="scientific">Nesterenkonia aethiopica</name>
    <dbReference type="NCBI Taxonomy" id="269144"/>
    <lineage>
        <taxon>Bacteria</taxon>
        <taxon>Bacillati</taxon>
        <taxon>Actinomycetota</taxon>
        <taxon>Actinomycetes</taxon>
        <taxon>Micrococcales</taxon>
        <taxon>Micrococcaceae</taxon>
        <taxon>Nesterenkonia</taxon>
    </lineage>
</organism>
<keyword evidence="2" id="KW-0732">Signal</keyword>
<feature type="transmembrane region" description="Helical" evidence="1">
    <location>
        <begin position="225"/>
        <end position="245"/>
    </location>
</feature>
<keyword evidence="1" id="KW-0472">Membrane</keyword>
<comment type="caution">
    <text evidence="3">The sequence shown here is derived from an EMBL/GenBank/DDBJ whole genome shotgun (WGS) entry which is preliminary data.</text>
</comment>
<feature type="transmembrane region" description="Helical" evidence="1">
    <location>
        <begin position="112"/>
        <end position="131"/>
    </location>
</feature>
<feature type="transmembrane region" description="Helical" evidence="1">
    <location>
        <begin position="200"/>
        <end position="219"/>
    </location>
</feature>
<reference evidence="4" key="1">
    <citation type="journal article" date="2019" name="Int. J. Syst. Evol. Microbiol.">
        <title>The Global Catalogue of Microorganisms (GCM) 10K type strain sequencing project: providing services to taxonomists for standard genome sequencing and annotation.</title>
        <authorList>
            <consortium name="The Broad Institute Genomics Platform"/>
            <consortium name="The Broad Institute Genome Sequencing Center for Infectious Disease"/>
            <person name="Wu L."/>
            <person name="Ma J."/>
        </authorList>
    </citation>
    <scope>NUCLEOTIDE SEQUENCE [LARGE SCALE GENOMIC DNA]</scope>
    <source>
        <strain evidence="4">JCM 14309</strain>
    </source>
</reference>
<dbReference type="EMBL" id="BAAAVT010000007">
    <property type="protein sequence ID" value="GAA3061854.1"/>
    <property type="molecule type" value="Genomic_DNA"/>
</dbReference>
<evidence type="ECO:0000256" key="2">
    <source>
        <dbReference type="SAM" id="SignalP"/>
    </source>
</evidence>
<proteinExistence type="predicted"/>
<accession>A0ABP6LUW2</accession>